<evidence type="ECO:0000313" key="3">
    <source>
        <dbReference type="Proteomes" id="UP000059680"/>
    </source>
</evidence>
<protein>
    <submittedName>
        <fullName evidence="2">Os02g0142750 protein</fullName>
    </submittedName>
</protein>
<dbReference type="EMBL" id="AP014958">
    <property type="protein sequence ID" value="BAS76935.1"/>
    <property type="molecule type" value="Genomic_DNA"/>
</dbReference>
<feature type="region of interest" description="Disordered" evidence="1">
    <location>
        <begin position="51"/>
        <end position="75"/>
    </location>
</feature>
<proteinExistence type="predicted"/>
<reference evidence="2 3" key="2">
    <citation type="journal article" date="2013" name="Plant Cell Physiol.">
        <title>Rice Annotation Project Database (RAP-DB): an integrative and interactive database for rice genomics.</title>
        <authorList>
            <person name="Sakai H."/>
            <person name="Lee S.S."/>
            <person name="Tanaka T."/>
            <person name="Numa H."/>
            <person name="Kim J."/>
            <person name="Kawahara Y."/>
            <person name="Wakimoto H."/>
            <person name="Yang C.C."/>
            <person name="Iwamoto M."/>
            <person name="Abe T."/>
            <person name="Yamada Y."/>
            <person name="Muto A."/>
            <person name="Inokuchi H."/>
            <person name="Ikemura T."/>
            <person name="Matsumoto T."/>
            <person name="Sasaki T."/>
            <person name="Itoh T."/>
        </authorList>
    </citation>
    <scope>NUCLEOTIDE SEQUENCE [LARGE SCALE GENOMIC DNA]</scope>
    <source>
        <strain evidence="3">cv. Nipponbare</strain>
    </source>
</reference>
<dbReference type="InParanoid" id="A0A0P0VES4"/>
<reference evidence="2 3" key="3">
    <citation type="journal article" date="2013" name="Rice">
        <title>Improvement of the Oryza sativa Nipponbare reference genome using next generation sequence and optical map data.</title>
        <authorList>
            <person name="Kawahara Y."/>
            <person name="de la Bastide M."/>
            <person name="Hamilton J.P."/>
            <person name="Kanamori H."/>
            <person name="McCombie W.R."/>
            <person name="Ouyang S."/>
            <person name="Schwartz D.C."/>
            <person name="Tanaka T."/>
            <person name="Wu J."/>
            <person name="Zhou S."/>
            <person name="Childs K.L."/>
            <person name="Davidson R.M."/>
            <person name="Lin H."/>
            <person name="Quesada-Ocampo L."/>
            <person name="Vaillancourt B."/>
            <person name="Sakai H."/>
            <person name="Lee S.S."/>
            <person name="Kim J."/>
            <person name="Numa H."/>
            <person name="Itoh T."/>
            <person name="Buell C.R."/>
            <person name="Matsumoto T."/>
        </authorList>
    </citation>
    <scope>NUCLEOTIDE SEQUENCE [LARGE SCALE GENOMIC DNA]</scope>
    <source>
        <strain evidence="3">cv. Nipponbare</strain>
    </source>
</reference>
<dbReference type="AlphaFoldDB" id="A0A0P0VES4"/>
<organism evidence="2 3">
    <name type="scientific">Oryza sativa subsp. japonica</name>
    <name type="common">Rice</name>
    <dbReference type="NCBI Taxonomy" id="39947"/>
    <lineage>
        <taxon>Eukaryota</taxon>
        <taxon>Viridiplantae</taxon>
        <taxon>Streptophyta</taxon>
        <taxon>Embryophyta</taxon>
        <taxon>Tracheophyta</taxon>
        <taxon>Spermatophyta</taxon>
        <taxon>Magnoliopsida</taxon>
        <taxon>Liliopsida</taxon>
        <taxon>Poales</taxon>
        <taxon>Poaceae</taxon>
        <taxon>BOP clade</taxon>
        <taxon>Oryzoideae</taxon>
        <taxon>Oryzeae</taxon>
        <taxon>Oryzinae</taxon>
        <taxon>Oryza</taxon>
        <taxon>Oryza sativa</taxon>
    </lineage>
</organism>
<gene>
    <name evidence="2" type="ordered locus">Os02g0142750</name>
    <name evidence="2" type="ORF">OSNPB_020142750</name>
</gene>
<evidence type="ECO:0000256" key="1">
    <source>
        <dbReference type="SAM" id="MobiDB-lite"/>
    </source>
</evidence>
<accession>A0A0P0VES4</accession>
<name>A0A0P0VES4_ORYSJ</name>
<dbReference type="Gramene" id="Os02t0142750-01">
    <property type="protein sequence ID" value="Os02t0142750-01"/>
    <property type="gene ID" value="Os02g0142750"/>
</dbReference>
<dbReference type="Proteomes" id="UP000059680">
    <property type="component" value="Chromosome 2"/>
</dbReference>
<evidence type="ECO:0000313" key="2">
    <source>
        <dbReference type="EMBL" id="BAS76935.1"/>
    </source>
</evidence>
<reference evidence="3" key="1">
    <citation type="journal article" date="2005" name="Nature">
        <title>The map-based sequence of the rice genome.</title>
        <authorList>
            <consortium name="International rice genome sequencing project (IRGSP)"/>
            <person name="Matsumoto T."/>
            <person name="Wu J."/>
            <person name="Kanamori H."/>
            <person name="Katayose Y."/>
            <person name="Fujisawa M."/>
            <person name="Namiki N."/>
            <person name="Mizuno H."/>
            <person name="Yamamoto K."/>
            <person name="Antonio B.A."/>
            <person name="Baba T."/>
            <person name="Sakata K."/>
            <person name="Nagamura Y."/>
            <person name="Aoki H."/>
            <person name="Arikawa K."/>
            <person name="Arita K."/>
            <person name="Bito T."/>
            <person name="Chiden Y."/>
            <person name="Fujitsuka N."/>
            <person name="Fukunaka R."/>
            <person name="Hamada M."/>
            <person name="Harada C."/>
            <person name="Hayashi A."/>
            <person name="Hijishita S."/>
            <person name="Honda M."/>
            <person name="Hosokawa S."/>
            <person name="Ichikawa Y."/>
            <person name="Idonuma A."/>
            <person name="Iijima M."/>
            <person name="Ikeda M."/>
            <person name="Ikeno M."/>
            <person name="Ito K."/>
            <person name="Ito S."/>
            <person name="Ito T."/>
            <person name="Ito Y."/>
            <person name="Ito Y."/>
            <person name="Iwabuchi A."/>
            <person name="Kamiya K."/>
            <person name="Karasawa W."/>
            <person name="Kurita K."/>
            <person name="Katagiri S."/>
            <person name="Kikuta A."/>
            <person name="Kobayashi H."/>
            <person name="Kobayashi N."/>
            <person name="Machita K."/>
            <person name="Maehara T."/>
            <person name="Masukawa M."/>
            <person name="Mizubayashi T."/>
            <person name="Mukai Y."/>
            <person name="Nagasaki H."/>
            <person name="Nagata Y."/>
            <person name="Naito S."/>
            <person name="Nakashima M."/>
            <person name="Nakama Y."/>
            <person name="Nakamichi Y."/>
            <person name="Nakamura M."/>
            <person name="Meguro A."/>
            <person name="Negishi M."/>
            <person name="Ohta I."/>
            <person name="Ohta T."/>
            <person name="Okamoto M."/>
            <person name="Ono N."/>
            <person name="Saji S."/>
            <person name="Sakaguchi M."/>
            <person name="Sakai K."/>
            <person name="Shibata M."/>
            <person name="Shimokawa T."/>
            <person name="Song J."/>
            <person name="Takazaki Y."/>
            <person name="Terasawa K."/>
            <person name="Tsugane M."/>
            <person name="Tsuji K."/>
            <person name="Ueda S."/>
            <person name="Waki K."/>
            <person name="Yamagata H."/>
            <person name="Yamamoto M."/>
            <person name="Yamamoto S."/>
            <person name="Yamane H."/>
            <person name="Yoshiki S."/>
            <person name="Yoshihara R."/>
            <person name="Yukawa K."/>
            <person name="Zhong H."/>
            <person name="Yano M."/>
            <person name="Yuan Q."/>
            <person name="Ouyang S."/>
            <person name="Liu J."/>
            <person name="Jones K.M."/>
            <person name="Gansberger K."/>
            <person name="Moffat K."/>
            <person name="Hill J."/>
            <person name="Bera J."/>
            <person name="Fadrosh D."/>
            <person name="Jin S."/>
            <person name="Johri S."/>
            <person name="Kim M."/>
            <person name="Overton L."/>
            <person name="Reardon M."/>
            <person name="Tsitrin T."/>
            <person name="Vuong H."/>
            <person name="Weaver B."/>
            <person name="Ciecko A."/>
            <person name="Tallon L."/>
            <person name="Jackson J."/>
            <person name="Pai G."/>
            <person name="Aken S.V."/>
            <person name="Utterback T."/>
            <person name="Reidmuller S."/>
            <person name="Feldblyum T."/>
            <person name="Hsiao J."/>
            <person name="Zismann V."/>
            <person name="Iobst S."/>
            <person name="de Vazeille A.R."/>
            <person name="Buell C.R."/>
            <person name="Ying K."/>
            <person name="Li Y."/>
            <person name="Lu T."/>
            <person name="Huang Y."/>
            <person name="Zhao Q."/>
            <person name="Feng Q."/>
            <person name="Zhang L."/>
            <person name="Zhu J."/>
            <person name="Weng Q."/>
            <person name="Mu J."/>
            <person name="Lu Y."/>
            <person name="Fan D."/>
            <person name="Liu Y."/>
            <person name="Guan J."/>
            <person name="Zhang Y."/>
            <person name="Yu S."/>
            <person name="Liu X."/>
            <person name="Zhang Y."/>
            <person name="Hong G."/>
            <person name="Han B."/>
            <person name="Choisne N."/>
            <person name="Demange N."/>
            <person name="Orjeda G."/>
            <person name="Samain S."/>
            <person name="Cattolico L."/>
            <person name="Pelletier E."/>
            <person name="Couloux A."/>
            <person name="Segurens B."/>
            <person name="Wincker P."/>
            <person name="D'Hont A."/>
            <person name="Scarpelli C."/>
            <person name="Weissenbach J."/>
            <person name="Salanoubat M."/>
            <person name="Quetier F."/>
            <person name="Yu Y."/>
            <person name="Kim H.R."/>
            <person name="Rambo T."/>
            <person name="Currie J."/>
            <person name="Collura K."/>
            <person name="Luo M."/>
            <person name="Yang T."/>
            <person name="Ammiraju J.S.S."/>
            <person name="Engler F."/>
            <person name="Soderlund C."/>
            <person name="Wing R.A."/>
            <person name="Palmer L.E."/>
            <person name="de la Bastide M."/>
            <person name="Spiegel L."/>
            <person name="Nascimento L."/>
            <person name="Zutavern T."/>
            <person name="O'Shaughnessy A."/>
            <person name="Dike S."/>
            <person name="Dedhia N."/>
            <person name="Preston R."/>
            <person name="Balija V."/>
            <person name="McCombie W.R."/>
            <person name="Chow T."/>
            <person name="Chen H."/>
            <person name="Chung M."/>
            <person name="Chen C."/>
            <person name="Shaw J."/>
            <person name="Wu H."/>
            <person name="Hsiao K."/>
            <person name="Chao Y."/>
            <person name="Chu M."/>
            <person name="Cheng C."/>
            <person name="Hour A."/>
            <person name="Lee P."/>
            <person name="Lin S."/>
            <person name="Lin Y."/>
            <person name="Liou J."/>
            <person name="Liu S."/>
            <person name="Hsing Y."/>
            <person name="Raghuvanshi S."/>
            <person name="Mohanty A."/>
            <person name="Bharti A.K."/>
            <person name="Gaur A."/>
            <person name="Gupta V."/>
            <person name="Kumar D."/>
            <person name="Ravi V."/>
            <person name="Vij S."/>
            <person name="Kapur A."/>
            <person name="Khurana P."/>
            <person name="Khurana P."/>
            <person name="Khurana J.P."/>
            <person name="Tyagi A.K."/>
            <person name="Gaikwad K."/>
            <person name="Singh A."/>
            <person name="Dalal V."/>
            <person name="Srivastava S."/>
            <person name="Dixit A."/>
            <person name="Pal A.K."/>
            <person name="Ghazi I.A."/>
            <person name="Yadav M."/>
            <person name="Pandit A."/>
            <person name="Bhargava A."/>
            <person name="Sureshbabu K."/>
            <person name="Batra K."/>
            <person name="Sharma T.R."/>
            <person name="Mohapatra T."/>
            <person name="Singh N.K."/>
            <person name="Messing J."/>
            <person name="Nelson A.B."/>
            <person name="Fuks G."/>
            <person name="Kavchok S."/>
            <person name="Keizer G."/>
            <person name="Linton E."/>
            <person name="Llaca V."/>
            <person name="Song R."/>
            <person name="Tanyolac B."/>
            <person name="Young S."/>
            <person name="Ho-Il K."/>
            <person name="Hahn J.H."/>
            <person name="Sangsakoo G."/>
            <person name="Vanavichit A."/>
            <person name="de Mattos Luiz.A.T."/>
            <person name="Zimmer P.D."/>
            <person name="Malone G."/>
            <person name="Dellagostin O."/>
            <person name="de Oliveira A.C."/>
            <person name="Bevan M."/>
            <person name="Bancroft I."/>
            <person name="Minx P."/>
            <person name="Cordum H."/>
            <person name="Wilson R."/>
            <person name="Cheng Z."/>
            <person name="Jin W."/>
            <person name="Jiang J."/>
            <person name="Leong S.A."/>
            <person name="Iwama H."/>
            <person name="Gojobori T."/>
            <person name="Itoh T."/>
            <person name="Niimura Y."/>
            <person name="Fujii Y."/>
            <person name="Habara T."/>
            <person name="Sakai H."/>
            <person name="Sato Y."/>
            <person name="Wilson G."/>
            <person name="Kumar K."/>
            <person name="McCouch S."/>
            <person name="Juretic N."/>
            <person name="Hoen D."/>
            <person name="Wright S."/>
            <person name="Bruskiewich R."/>
            <person name="Bureau T."/>
            <person name="Miyao A."/>
            <person name="Hirochika H."/>
            <person name="Nishikawa T."/>
            <person name="Kadowaki K."/>
            <person name="Sugiura M."/>
            <person name="Burr B."/>
            <person name="Sasaki T."/>
        </authorList>
    </citation>
    <scope>NUCLEOTIDE SEQUENCE [LARGE SCALE GENOMIC DNA]</scope>
    <source>
        <strain evidence="3">cv. Nipponbare</strain>
    </source>
</reference>
<keyword evidence="3" id="KW-1185">Reference proteome</keyword>
<sequence length="75" mass="8063">MEGRRSWLGKAGSHTPPRRCLTPRMAPGMDVAGRSAPCLCCAVCSCCGGEQTPPTPDKQTDEYSSPPKLRNLTKD</sequence>
<dbReference type="PaxDb" id="39947-A0A0P0VES4"/>